<proteinExistence type="predicted"/>
<reference evidence="2" key="1">
    <citation type="submission" date="2017-04" db="EMBL/GenBank/DDBJ databases">
        <authorList>
            <person name="Varghese N."/>
            <person name="Submissions S."/>
        </authorList>
    </citation>
    <scope>NUCLEOTIDE SEQUENCE [LARGE SCALE GENOMIC DNA]</scope>
    <source>
        <strain evidence="2">LMG 29540</strain>
    </source>
</reference>
<evidence type="ECO:0000313" key="1">
    <source>
        <dbReference type="EMBL" id="SMG13589.1"/>
    </source>
</evidence>
<dbReference type="EMBL" id="FXAT01000001">
    <property type="protein sequence ID" value="SMG13589.1"/>
    <property type="molecule type" value="Genomic_DNA"/>
</dbReference>
<evidence type="ECO:0000313" key="2">
    <source>
        <dbReference type="Proteomes" id="UP000193228"/>
    </source>
</evidence>
<keyword evidence="2" id="KW-1185">Reference proteome</keyword>
<dbReference type="AlphaFoldDB" id="A0A1X7IGD6"/>
<protein>
    <submittedName>
        <fullName evidence="1">Uncharacterized protein</fullName>
    </submittedName>
</protein>
<organism evidence="1 2">
    <name type="scientific">Paraburkholderia susongensis</name>
    <dbReference type="NCBI Taxonomy" id="1515439"/>
    <lineage>
        <taxon>Bacteria</taxon>
        <taxon>Pseudomonadati</taxon>
        <taxon>Pseudomonadota</taxon>
        <taxon>Betaproteobacteria</taxon>
        <taxon>Burkholderiales</taxon>
        <taxon>Burkholderiaceae</taxon>
        <taxon>Paraburkholderia</taxon>
    </lineage>
</organism>
<sequence length="49" mass="5489">MRRNATGSTCMAPVECALELREAKRLWGSGNAPIYGLFLRTPPVTTYCW</sequence>
<gene>
    <name evidence="1" type="ORF">SAMN06265784_101657</name>
</gene>
<dbReference type="Proteomes" id="UP000193228">
    <property type="component" value="Unassembled WGS sequence"/>
</dbReference>
<accession>A0A1X7IGD6</accession>
<name>A0A1X7IGD6_9BURK</name>